<proteinExistence type="predicted"/>
<comment type="caution">
    <text evidence="1">The sequence shown here is derived from an EMBL/GenBank/DDBJ whole genome shotgun (WGS) entry which is preliminary data.</text>
</comment>
<organism evidence="1 2">
    <name type="scientific">Aphanomyces astaci</name>
    <name type="common">Crayfish plague agent</name>
    <dbReference type="NCBI Taxonomy" id="112090"/>
    <lineage>
        <taxon>Eukaryota</taxon>
        <taxon>Sar</taxon>
        <taxon>Stramenopiles</taxon>
        <taxon>Oomycota</taxon>
        <taxon>Saprolegniomycetes</taxon>
        <taxon>Saprolegniales</taxon>
        <taxon>Verrucalvaceae</taxon>
        <taxon>Aphanomyces</taxon>
    </lineage>
</organism>
<accession>A0A3R7Y5J1</accession>
<evidence type="ECO:0000313" key="1">
    <source>
        <dbReference type="EMBL" id="RQM12459.1"/>
    </source>
</evidence>
<protein>
    <submittedName>
        <fullName evidence="1">Uncharacterized protein</fullName>
    </submittedName>
</protein>
<dbReference type="AlphaFoldDB" id="A0A3R7Y5J1"/>
<name>A0A3R7Y5J1_APHAT</name>
<dbReference type="Proteomes" id="UP000284702">
    <property type="component" value="Unassembled WGS sequence"/>
</dbReference>
<evidence type="ECO:0000313" key="2">
    <source>
        <dbReference type="Proteomes" id="UP000284702"/>
    </source>
</evidence>
<reference evidence="1" key="1">
    <citation type="submission" date="2018-07" db="EMBL/GenBank/DDBJ databases">
        <title>Annotation of Aphanomyces astaci genome assembly.</title>
        <authorList>
            <person name="Studholme D.J."/>
        </authorList>
    </citation>
    <scope>NUCLEOTIDE SEQUENCE [LARGE SCALE GENOMIC DNA]</scope>
    <source>
        <strain evidence="1">Pc</strain>
    </source>
</reference>
<sequence length="198" mass="21537">MGTLRNCINTQSVKCFGEPIVSEELVSALFLSLLPQQYFGSSVKFTKDSFTMDKVFQLCNDGAKAHMKKDCPKRKEDFAKAYYRTFIFKTAKSGPAKVAAVRSTRSEVAVDQVEVYIPSGGECTAMDMEVAVASLDDLTMQLEYAVRLTSSHILHESSVVTKNHGVLDSGCGVSLTGRAKVFVPAKVDTVPHINLAGS</sequence>
<dbReference type="EMBL" id="MZMZ02005832">
    <property type="protein sequence ID" value="RQM12459.1"/>
    <property type="molecule type" value="Genomic_DNA"/>
</dbReference>
<keyword evidence="2" id="KW-1185">Reference proteome</keyword>
<dbReference type="VEuPathDB" id="FungiDB:H257_18455"/>
<gene>
    <name evidence="1" type="ORF">B5M09_011517</name>
</gene>